<dbReference type="SUPFAM" id="SSF56801">
    <property type="entry name" value="Acetyl-CoA synthetase-like"/>
    <property type="match status" value="1"/>
</dbReference>
<feature type="domain" description="AMP-dependent synthetase/ligase" evidence="3">
    <location>
        <begin position="6"/>
        <end position="352"/>
    </location>
</feature>
<dbReference type="CDD" id="cd17631">
    <property type="entry name" value="FACL_FadD13-like"/>
    <property type="match status" value="1"/>
</dbReference>
<dbReference type="EMBL" id="JAACYS010000018">
    <property type="protein sequence ID" value="NCU17288.1"/>
    <property type="molecule type" value="Genomic_DNA"/>
</dbReference>
<accession>A0ABX0A7X4</accession>
<organism evidence="5 6">
    <name type="scientific">Pallidibacillus pasinlerensis</name>
    <dbReference type="NCBI Taxonomy" id="2703818"/>
    <lineage>
        <taxon>Bacteria</taxon>
        <taxon>Bacillati</taxon>
        <taxon>Bacillota</taxon>
        <taxon>Bacilli</taxon>
        <taxon>Bacillales</taxon>
        <taxon>Bacillaceae</taxon>
        <taxon>Pallidibacillus</taxon>
    </lineage>
</organism>
<keyword evidence="2 5" id="KW-0436">Ligase</keyword>
<dbReference type="NCBIfam" id="NF004837">
    <property type="entry name" value="PRK06187.1"/>
    <property type="match status" value="1"/>
</dbReference>
<comment type="similarity">
    <text evidence="1">Belongs to the ATP-dependent AMP-binding enzyme family.</text>
</comment>
<dbReference type="Pfam" id="PF00501">
    <property type="entry name" value="AMP-binding"/>
    <property type="match status" value="1"/>
</dbReference>
<feature type="domain" description="AMP-binding enzyme C-terminal" evidence="4">
    <location>
        <begin position="402"/>
        <end position="477"/>
    </location>
</feature>
<dbReference type="InterPro" id="IPR020845">
    <property type="entry name" value="AMP-binding_CS"/>
</dbReference>
<evidence type="ECO:0000259" key="3">
    <source>
        <dbReference type="Pfam" id="PF00501"/>
    </source>
</evidence>
<dbReference type="PROSITE" id="PS00455">
    <property type="entry name" value="AMP_BINDING"/>
    <property type="match status" value="1"/>
</dbReference>
<comment type="caution">
    <text evidence="5">The sequence shown here is derived from an EMBL/GenBank/DDBJ whole genome shotgun (WGS) entry which is preliminary data.</text>
</comment>
<dbReference type="RefSeq" id="WP_161920122.1">
    <property type="nucleotide sequence ID" value="NZ_JAACYS010000018.1"/>
</dbReference>
<evidence type="ECO:0000256" key="1">
    <source>
        <dbReference type="ARBA" id="ARBA00006432"/>
    </source>
</evidence>
<evidence type="ECO:0000313" key="5">
    <source>
        <dbReference type="EMBL" id="NCU17288.1"/>
    </source>
</evidence>
<dbReference type="GO" id="GO:0016874">
    <property type="term" value="F:ligase activity"/>
    <property type="evidence" value="ECO:0007669"/>
    <property type="project" value="UniProtKB-KW"/>
</dbReference>
<evidence type="ECO:0000259" key="4">
    <source>
        <dbReference type="Pfam" id="PF13193"/>
    </source>
</evidence>
<dbReference type="Proteomes" id="UP000743899">
    <property type="component" value="Unassembled WGS sequence"/>
</dbReference>
<dbReference type="InterPro" id="IPR045851">
    <property type="entry name" value="AMP-bd_C_sf"/>
</dbReference>
<dbReference type="Gene3D" id="3.40.50.12780">
    <property type="entry name" value="N-terminal domain of ligase-like"/>
    <property type="match status" value="1"/>
</dbReference>
<protein>
    <submittedName>
        <fullName evidence="5">Long-chain fatty acid--CoA ligase</fullName>
    </submittedName>
</protein>
<dbReference type="PANTHER" id="PTHR43201:SF5">
    <property type="entry name" value="MEDIUM-CHAIN ACYL-COA LIGASE ACSF2, MITOCHONDRIAL"/>
    <property type="match status" value="1"/>
</dbReference>
<keyword evidence="6" id="KW-1185">Reference proteome</keyword>
<evidence type="ECO:0000256" key="2">
    <source>
        <dbReference type="ARBA" id="ARBA00022598"/>
    </source>
</evidence>
<name>A0ABX0A7X4_9BACI</name>
<dbReference type="InterPro" id="IPR000873">
    <property type="entry name" value="AMP-dep_synth/lig_dom"/>
</dbReference>
<dbReference type="PANTHER" id="PTHR43201">
    <property type="entry name" value="ACYL-COA SYNTHETASE"/>
    <property type="match status" value="1"/>
</dbReference>
<reference evidence="5 6" key="1">
    <citation type="submission" date="2020-01" db="EMBL/GenBank/DDBJ databases">
        <title>A novel Bacillus sp. from Pasinler.</title>
        <authorList>
            <person name="Adiguzel A."/>
            <person name="Ay H."/>
            <person name="Baltaci M.O."/>
        </authorList>
    </citation>
    <scope>NUCLEOTIDE SEQUENCE [LARGE SCALE GENOMIC DNA]</scope>
    <source>
        <strain evidence="5 6">P1</strain>
    </source>
</reference>
<sequence length="490" mass="56050">MDWIAKRANLTGSRQAIIDIEKQRTLTYTELNRSAERWAAFLLYHHIQKGDRVAVLGENQAELFEILFACGKIGAIFVPINWRLSKSEIEYILQDCQPKVLLYNDSFEEIMKQFKFLKAYRFTNIEQFTIPIKTISTENIEEEDPWLMIYTGGTTGKPKGVVLSHRAVDWNALNTIVSWGLTDNEVTLNYMPLFHTGGINALSLPILMNGGKVIIGNKFDPQKALYYLHLYKCTIALFVPTMYHMMQQTEEFHKLDFSHMKVFLSGGAPCPLTIYEKFAERGYQFKEGYGLTEAGPNNFFIDPKVAQIKRGSVGKPMMFNEVKIVDFDGKEITGSGVGELLIRGKHAFIEYWNNKQATEETWQDGWIHTGDLARRDDDGYYYIVGRKKDMIITGGENVYPIEVEQTLIEHPIIDEVAVVGIPDEKWGEKVTAFISLKNNQQIEETELIHFCKLKLANYKIPKSFIILDQLPKTDVGKIDKKALKSLKTSV</sequence>
<dbReference type="Gene3D" id="3.30.300.30">
    <property type="match status" value="1"/>
</dbReference>
<dbReference type="Pfam" id="PF13193">
    <property type="entry name" value="AMP-binding_C"/>
    <property type="match status" value="1"/>
</dbReference>
<dbReference type="InterPro" id="IPR025110">
    <property type="entry name" value="AMP-bd_C"/>
</dbReference>
<evidence type="ECO:0000313" key="6">
    <source>
        <dbReference type="Proteomes" id="UP000743899"/>
    </source>
</evidence>
<gene>
    <name evidence="5" type="ORF">GW534_05810</name>
</gene>
<dbReference type="InterPro" id="IPR042099">
    <property type="entry name" value="ANL_N_sf"/>
</dbReference>
<proteinExistence type="inferred from homology"/>